<feature type="non-terminal residue" evidence="5">
    <location>
        <position position="115"/>
    </location>
</feature>
<sequence>FESTCTCCKPSSSKQIMIPLQCKDGMNINIPFNNPVQCECSTCAVEPTKCDRQPGSGEGEVIPDTGPGHRPQPGRPGQPGQPGHPQPVQPGQPGLPQRPGLPGQPQRPGVPGQPG</sequence>
<evidence type="ECO:0000259" key="4">
    <source>
        <dbReference type="PROSITE" id="PS01225"/>
    </source>
</evidence>
<reference evidence="5" key="1">
    <citation type="submission" date="2013-11" db="EMBL/GenBank/DDBJ databases">
        <authorList>
            <person name="Thropp P.A."/>
            <person name="Correa S.M."/>
            <person name="Garb J.E."/>
            <person name="Binford G.J."/>
        </authorList>
    </citation>
    <scope>NUCLEOTIDE SEQUENCE</scope>
    <source>
        <tissue evidence="5">Venom gland</tissue>
    </source>
</reference>
<proteinExistence type="evidence at transcript level"/>
<name>A0A0A0V6L4_SCYTH</name>
<evidence type="ECO:0000256" key="1">
    <source>
        <dbReference type="ARBA" id="ARBA00023157"/>
    </source>
</evidence>
<evidence type="ECO:0000256" key="2">
    <source>
        <dbReference type="PROSITE-ProRule" id="PRU00039"/>
    </source>
</evidence>
<dbReference type="AlphaFoldDB" id="A0A0A0V6L4"/>
<evidence type="ECO:0000313" key="5">
    <source>
        <dbReference type="EMBL" id="AIW62564.1"/>
    </source>
</evidence>
<feature type="region of interest" description="Disordered" evidence="3">
    <location>
        <begin position="48"/>
        <end position="115"/>
    </location>
</feature>
<comment type="caution">
    <text evidence="2">Lacks conserved residue(s) required for the propagation of feature annotation.</text>
</comment>
<dbReference type="PROSITE" id="PS01185">
    <property type="entry name" value="CTCK_1"/>
    <property type="match status" value="1"/>
</dbReference>
<dbReference type="InterPro" id="IPR006207">
    <property type="entry name" value="Cys_knot_C"/>
</dbReference>
<organism evidence="5">
    <name type="scientific">Scytodes thoracica</name>
    <name type="common">Spitting spider</name>
    <name type="synonym">Aranea thoracica</name>
    <dbReference type="NCBI Taxonomy" id="1112478"/>
    <lineage>
        <taxon>Eukaryota</taxon>
        <taxon>Metazoa</taxon>
        <taxon>Ecdysozoa</taxon>
        <taxon>Arthropoda</taxon>
        <taxon>Chelicerata</taxon>
        <taxon>Arachnida</taxon>
        <taxon>Araneae</taxon>
        <taxon>Araneomorphae</taxon>
        <taxon>Haplogynae</taxon>
        <taxon>Scytodoidea</taxon>
        <taxon>Scytodidae</taxon>
        <taxon>Scytodes</taxon>
    </lineage>
</organism>
<protein>
    <recommendedName>
        <fullName evidence="4">CTCK domain-containing protein</fullName>
    </recommendedName>
</protein>
<accession>A0A0A0V6L4</accession>
<dbReference type="PROSITE" id="PS01225">
    <property type="entry name" value="CTCK_2"/>
    <property type="match status" value="1"/>
</dbReference>
<reference evidence="5" key="2">
    <citation type="journal article" date="2014" name="J. Proteome Res.">
        <title>Spit and venom from scytodes spiders: a diverse and distinct cocktail.</title>
        <authorList>
            <person name="Zobel-Thropp P.A."/>
            <person name="Correa S.M."/>
            <person name="Garb J.E."/>
            <person name="Binford G.J."/>
        </authorList>
    </citation>
    <scope>NUCLEOTIDE SEQUENCE</scope>
    <source>
        <tissue evidence="5">Venom gland</tissue>
    </source>
</reference>
<feature type="compositionally biased region" description="Low complexity" evidence="3">
    <location>
        <begin position="91"/>
        <end position="115"/>
    </location>
</feature>
<feature type="non-terminal residue" evidence="5">
    <location>
        <position position="1"/>
    </location>
</feature>
<keyword evidence="1" id="KW-1015">Disulfide bond</keyword>
<dbReference type="EMBL" id="KF860645">
    <property type="protein sequence ID" value="AIW62564.1"/>
    <property type="molecule type" value="mRNA"/>
</dbReference>
<dbReference type="InterPro" id="IPR029034">
    <property type="entry name" value="Cystine-knot_cytokine"/>
</dbReference>
<feature type="domain" description="CTCK" evidence="4">
    <location>
        <begin position="1"/>
        <end position="51"/>
    </location>
</feature>
<evidence type="ECO:0000256" key="3">
    <source>
        <dbReference type="SAM" id="MobiDB-lite"/>
    </source>
</evidence>
<dbReference type="Gene3D" id="2.10.90.10">
    <property type="entry name" value="Cystine-knot cytokines"/>
    <property type="match status" value="1"/>
</dbReference>